<reference evidence="1 2" key="1">
    <citation type="submission" date="2018-06" db="EMBL/GenBank/DDBJ databases">
        <authorList>
            <consortium name="Pathogen Informatics"/>
            <person name="Doyle S."/>
        </authorList>
    </citation>
    <scope>NUCLEOTIDE SEQUENCE [LARGE SCALE GENOMIC DNA]</scope>
    <source>
        <strain evidence="1 2">NCTC10738</strain>
    </source>
</reference>
<protein>
    <submittedName>
        <fullName evidence="1">Uncharacterized protein</fullName>
    </submittedName>
</protein>
<keyword evidence="2" id="KW-1185">Reference proteome</keyword>
<evidence type="ECO:0000313" key="1">
    <source>
        <dbReference type="EMBL" id="SUI75633.1"/>
    </source>
</evidence>
<accession>A0A380A8Q2</accession>
<proteinExistence type="predicted"/>
<organism evidence="1 2">
    <name type="scientific">Shewanella algae</name>
    <dbReference type="NCBI Taxonomy" id="38313"/>
    <lineage>
        <taxon>Bacteria</taxon>
        <taxon>Pseudomonadati</taxon>
        <taxon>Pseudomonadota</taxon>
        <taxon>Gammaproteobacteria</taxon>
        <taxon>Alteromonadales</taxon>
        <taxon>Shewanellaceae</taxon>
        <taxon>Shewanella</taxon>
    </lineage>
</organism>
<dbReference type="EMBL" id="UGYO01000001">
    <property type="protein sequence ID" value="SUI75633.1"/>
    <property type="molecule type" value="Genomic_DNA"/>
</dbReference>
<sequence length="29" mass="3566">MKTLMKMCSSWHSLWHCLKHLGYSQWDVE</sequence>
<dbReference type="Proteomes" id="UP000254069">
    <property type="component" value="Unassembled WGS sequence"/>
</dbReference>
<dbReference type="AlphaFoldDB" id="A0A380A8Q2"/>
<name>A0A380A8Q2_9GAMM</name>
<gene>
    <name evidence="1" type="ORF">NCTC10738_02373</name>
</gene>
<evidence type="ECO:0000313" key="2">
    <source>
        <dbReference type="Proteomes" id="UP000254069"/>
    </source>
</evidence>